<dbReference type="OrthoDB" id="310836at2"/>
<gene>
    <name evidence="3" type="ORF">FH969_10950</name>
</gene>
<dbReference type="SUPFAM" id="SSF55073">
    <property type="entry name" value="Nucleotide cyclase"/>
    <property type="match status" value="1"/>
</dbReference>
<dbReference type="EMBL" id="VENP01000042">
    <property type="protein sequence ID" value="TNU73530.1"/>
    <property type="molecule type" value="Genomic_DNA"/>
</dbReference>
<evidence type="ECO:0000313" key="4">
    <source>
        <dbReference type="Proteomes" id="UP000313849"/>
    </source>
</evidence>
<keyword evidence="4" id="KW-1185">Reference proteome</keyword>
<reference evidence="3 4" key="1">
    <citation type="submission" date="2019-06" db="EMBL/GenBank/DDBJ databases">
        <title>Draft genome sequence of Miniimonas arenae KCTC 19750T isolated from sea sand.</title>
        <authorList>
            <person name="Park S.-J."/>
        </authorList>
    </citation>
    <scope>NUCLEOTIDE SEQUENCE [LARGE SCALE GENOMIC DNA]</scope>
    <source>
        <strain evidence="3 4">KCTC 19750</strain>
    </source>
</reference>
<dbReference type="RefSeq" id="WP_139987256.1">
    <property type="nucleotide sequence ID" value="NZ_VENP01000042.1"/>
</dbReference>
<dbReference type="GO" id="GO:0009190">
    <property type="term" value="P:cyclic nucleotide biosynthetic process"/>
    <property type="evidence" value="ECO:0007669"/>
    <property type="project" value="InterPro"/>
</dbReference>
<name>A0A5C5B9L2_9MICO</name>
<dbReference type="InterPro" id="IPR001054">
    <property type="entry name" value="A/G_cyclase"/>
</dbReference>
<dbReference type="Pfam" id="PF00211">
    <property type="entry name" value="Guanylate_cyc"/>
    <property type="match status" value="1"/>
</dbReference>
<feature type="domain" description="Guanylate cyclase" evidence="2">
    <location>
        <begin position="219"/>
        <end position="328"/>
    </location>
</feature>
<dbReference type="PROSITE" id="PS50125">
    <property type="entry name" value="GUANYLATE_CYCLASE_2"/>
    <property type="match status" value="1"/>
</dbReference>
<dbReference type="InterPro" id="IPR029787">
    <property type="entry name" value="Nucleotide_cyclase"/>
</dbReference>
<evidence type="ECO:0000259" key="2">
    <source>
        <dbReference type="PROSITE" id="PS50125"/>
    </source>
</evidence>
<dbReference type="Proteomes" id="UP000313849">
    <property type="component" value="Unassembled WGS sequence"/>
</dbReference>
<dbReference type="GO" id="GO:0035556">
    <property type="term" value="P:intracellular signal transduction"/>
    <property type="evidence" value="ECO:0007669"/>
    <property type="project" value="InterPro"/>
</dbReference>
<organism evidence="3 4">
    <name type="scientific">Miniimonas arenae</name>
    <dbReference type="NCBI Taxonomy" id="676201"/>
    <lineage>
        <taxon>Bacteria</taxon>
        <taxon>Bacillati</taxon>
        <taxon>Actinomycetota</taxon>
        <taxon>Actinomycetes</taxon>
        <taxon>Micrococcales</taxon>
        <taxon>Beutenbergiaceae</taxon>
        <taxon>Miniimonas</taxon>
    </lineage>
</organism>
<evidence type="ECO:0000256" key="1">
    <source>
        <dbReference type="SAM" id="MobiDB-lite"/>
    </source>
</evidence>
<dbReference type="Gene3D" id="3.30.70.1230">
    <property type="entry name" value="Nucleotide cyclase"/>
    <property type="match status" value="1"/>
</dbReference>
<feature type="compositionally biased region" description="Low complexity" evidence="1">
    <location>
        <begin position="25"/>
        <end position="43"/>
    </location>
</feature>
<dbReference type="AlphaFoldDB" id="A0A5C5B9L2"/>
<sequence length="389" mass="41040">MDDVNGLPGSVDAGTDGPGAGAGDAPGSAAEDAVSPAVAQDAVEAADEGRRTLERQTLALLGELPRLDAYDVARLVGTSAARVLQFWRALGFAGEPASSRVFTHADADALRSALTLLEKAELSEGAFRTLIRAAAHSADRLSLWQVEALVEDAERRYVLDNVSARLVVLDTIDQTIDALVALQSHAWRRHLLALLTRTERSVGRAGMADLGDELPLERAIGFIDVVSYTQRTAHLGAAELSALVQEFDGRARDVVTELGARVVKTLGDGVMFVSDDLGTCLAVAFALRDTFREGAVPIQVHGALTWGRVLSRSGDVYGPTVNLAARLADLAHAGQLLTDEVTWAVAEHEPGIEGFVAEALPPAQVHGIGAVSPYLLRRTGEPGGAPDVE</sequence>
<feature type="region of interest" description="Disordered" evidence="1">
    <location>
        <begin position="1"/>
        <end position="48"/>
    </location>
</feature>
<accession>A0A5C5B9L2</accession>
<protein>
    <submittedName>
        <fullName evidence="3">Adenylate/guanylate cyclase domain-containing protein</fullName>
    </submittedName>
</protein>
<comment type="caution">
    <text evidence="3">The sequence shown here is derived from an EMBL/GenBank/DDBJ whole genome shotgun (WGS) entry which is preliminary data.</text>
</comment>
<dbReference type="CDD" id="cd07302">
    <property type="entry name" value="CHD"/>
    <property type="match status" value="1"/>
</dbReference>
<evidence type="ECO:0000313" key="3">
    <source>
        <dbReference type="EMBL" id="TNU73530.1"/>
    </source>
</evidence>
<proteinExistence type="predicted"/>
<dbReference type="GO" id="GO:0004016">
    <property type="term" value="F:adenylate cyclase activity"/>
    <property type="evidence" value="ECO:0007669"/>
    <property type="project" value="UniProtKB-ARBA"/>
</dbReference>